<gene>
    <name evidence="3" type="ORF">BCAM1884</name>
</gene>
<keyword evidence="4" id="KW-1185">Reference proteome</keyword>
<dbReference type="SUPFAM" id="SSF81273">
    <property type="entry name" value="H-NS histone-like proteins"/>
    <property type="match status" value="1"/>
</dbReference>
<reference evidence="3 4" key="1">
    <citation type="journal article" date="2009" name="J. Bacteriol.">
        <title>The genome of Burkholderia cenocepacia J2315, an epidemic pathogen of cystic fibrosis patients.</title>
        <authorList>
            <person name="Holden M.T."/>
            <person name="Seth-Smith H.M."/>
            <person name="Crossman L.C."/>
            <person name="Sebaihia M."/>
            <person name="Bentley S.D."/>
            <person name="Cerdeno-Tarraga A.M."/>
            <person name="Thomson N.R."/>
            <person name="Bason N."/>
            <person name="Quail M.A."/>
            <person name="Sharp S."/>
            <person name="Cherevach I."/>
            <person name="Churcher C."/>
            <person name="Goodhead I."/>
            <person name="Hauser H."/>
            <person name="Holroyd N."/>
            <person name="Mungall K."/>
            <person name="Scott P."/>
            <person name="Walker D."/>
            <person name="White B."/>
            <person name="Rose H."/>
            <person name="Iversen P."/>
            <person name="Mil-Homens D."/>
            <person name="Rocha E.P."/>
            <person name="Fialho A.M."/>
            <person name="Baldwin A."/>
            <person name="Dowson C."/>
            <person name="Barrell B.G."/>
            <person name="Govan J.R."/>
            <person name="Vandamme P."/>
            <person name="Hart C.A."/>
            <person name="Mahenthiralingam E."/>
            <person name="Parkhill J."/>
        </authorList>
    </citation>
    <scope>NUCLEOTIDE SEQUENCE [LARGE SCALE GENOMIC DNA]</scope>
    <source>
        <strain evidence="4">ATCC BAA-245 / DSM 16553 / LMG 16656 / NCTC 13227 / J2315 / CF5610</strain>
    </source>
</reference>
<organism evidence="3 4">
    <name type="scientific">Burkholderia cenocepacia (strain ATCC BAA-245 / DSM 16553 / LMG 16656 / NCTC 13227 / J2315 / CF5610)</name>
    <name type="common">Burkholderia cepacia (strain J2315)</name>
    <dbReference type="NCBI Taxonomy" id="216591"/>
    <lineage>
        <taxon>Bacteria</taxon>
        <taxon>Pseudomonadati</taxon>
        <taxon>Pseudomonadota</taxon>
        <taxon>Betaproteobacteria</taxon>
        <taxon>Burkholderiales</taxon>
        <taxon>Burkholderiaceae</taxon>
        <taxon>Burkholderia</taxon>
        <taxon>Burkholderia cepacia complex</taxon>
    </lineage>
</organism>
<sequence>MSKLAELLKQQEELAARIEAAQAEARTEGLQTVATLADQLGEPFAVEVVKMLGERFNLGEFFRTSRKRGKMVARLPAKYRHPDGRVWSGKGRAPGWLAGHEAEYLIQQ</sequence>
<dbReference type="BioCyc" id="BCEN216591:G1G1V-5930-MONOMER"/>
<name>B4EME8_BURCJ</name>
<feature type="coiled-coil region" evidence="1">
    <location>
        <begin position="1"/>
        <end position="28"/>
    </location>
</feature>
<dbReference type="AlphaFoldDB" id="B4EME8"/>
<keyword evidence="1" id="KW-0175">Coiled coil</keyword>
<dbReference type="HOGENOM" id="CLU_117503_6_0_4"/>
<dbReference type="Pfam" id="PF00816">
    <property type="entry name" value="Histone_HNS"/>
    <property type="match status" value="1"/>
</dbReference>
<evidence type="ECO:0000259" key="2">
    <source>
        <dbReference type="SMART" id="SM00528"/>
    </source>
</evidence>
<dbReference type="InterPro" id="IPR037150">
    <property type="entry name" value="H-NS_C_dom_sf"/>
</dbReference>
<keyword evidence="3" id="KW-0238">DNA-binding</keyword>
<feature type="domain" description="DNA-binding protein H-NS-like C-terminal" evidence="2">
    <location>
        <begin position="69"/>
        <end position="106"/>
    </location>
</feature>
<dbReference type="GO" id="GO:0003677">
    <property type="term" value="F:DNA binding"/>
    <property type="evidence" value="ECO:0007669"/>
    <property type="project" value="UniProtKB-KW"/>
</dbReference>
<evidence type="ECO:0000313" key="4">
    <source>
        <dbReference type="Proteomes" id="UP000001035"/>
    </source>
</evidence>
<evidence type="ECO:0000256" key="1">
    <source>
        <dbReference type="SAM" id="Coils"/>
    </source>
</evidence>
<dbReference type="SMART" id="SM00528">
    <property type="entry name" value="HNS"/>
    <property type="match status" value="1"/>
</dbReference>
<evidence type="ECO:0000313" key="3">
    <source>
        <dbReference type="EMBL" id="CAR55744.1"/>
    </source>
</evidence>
<proteinExistence type="predicted"/>
<accession>B4EME8</accession>
<dbReference type="Proteomes" id="UP000001035">
    <property type="component" value="Chromosome 2"/>
</dbReference>
<dbReference type="RefSeq" id="WP_006483924.1">
    <property type="nucleotide sequence ID" value="NC_011001.1"/>
</dbReference>
<dbReference type="Gene3D" id="4.10.430.10">
    <property type="entry name" value="Histone-like protein H-NS, C-terminal domain"/>
    <property type="match status" value="1"/>
</dbReference>
<dbReference type="InterPro" id="IPR027444">
    <property type="entry name" value="H-NS_C_dom"/>
</dbReference>
<dbReference type="KEGG" id="bcj:BCAM1884"/>
<protein>
    <submittedName>
        <fullName evidence="3">DNA-binding phage protein</fullName>
    </submittedName>
</protein>
<dbReference type="EMBL" id="AM747721">
    <property type="protein sequence ID" value="CAR55744.1"/>
    <property type="molecule type" value="Genomic_DNA"/>
</dbReference>